<dbReference type="PROSITE" id="PS01360">
    <property type="entry name" value="ZF_MYND_1"/>
    <property type="match status" value="1"/>
</dbReference>
<evidence type="ECO:0000259" key="8">
    <source>
        <dbReference type="PROSITE" id="PS50102"/>
    </source>
</evidence>
<dbReference type="SMART" id="SM00333">
    <property type="entry name" value="TUDOR"/>
    <property type="match status" value="4"/>
</dbReference>
<dbReference type="InterPro" id="IPR050621">
    <property type="entry name" value="Tudor_domain_containing"/>
</dbReference>
<dbReference type="SUPFAM" id="SSF63748">
    <property type="entry name" value="Tudor/PWWP/MBT"/>
    <property type="match status" value="3"/>
</dbReference>
<organism evidence="11 12">
    <name type="scientific">Trichogramma kaykai</name>
    <dbReference type="NCBI Taxonomy" id="54128"/>
    <lineage>
        <taxon>Eukaryota</taxon>
        <taxon>Metazoa</taxon>
        <taxon>Ecdysozoa</taxon>
        <taxon>Arthropoda</taxon>
        <taxon>Hexapoda</taxon>
        <taxon>Insecta</taxon>
        <taxon>Pterygota</taxon>
        <taxon>Neoptera</taxon>
        <taxon>Endopterygota</taxon>
        <taxon>Hymenoptera</taxon>
        <taxon>Apocrita</taxon>
        <taxon>Proctotrupomorpha</taxon>
        <taxon>Chalcidoidea</taxon>
        <taxon>Trichogrammatidae</taxon>
        <taxon>Trichogramma</taxon>
    </lineage>
</organism>
<dbReference type="PANTHER" id="PTHR22948">
    <property type="entry name" value="TUDOR DOMAIN CONTAINING PROTEIN"/>
    <property type="match status" value="1"/>
</dbReference>
<evidence type="ECO:0000256" key="6">
    <source>
        <dbReference type="PROSITE-ProRule" id="PRU00176"/>
    </source>
</evidence>
<dbReference type="Pfam" id="PF00567">
    <property type="entry name" value="TUDOR"/>
    <property type="match status" value="3"/>
</dbReference>
<dbReference type="GO" id="GO:0005737">
    <property type="term" value="C:cytoplasm"/>
    <property type="evidence" value="ECO:0007669"/>
    <property type="project" value="UniProtKB-ARBA"/>
</dbReference>
<dbReference type="PROSITE" id="PS50102">
    <property type="entry name" value="RRM"/>
    <property type="match status" value="1"/>
</dbReference>
<dbReference type="InterPro" id="IPR035979">
    <property type="entry name" value="RBD_domain_sf"/>
</dbReference>
<dbReference type="SUPFAM" id="SSF54928">
    <property type="entry name" value="RNA-binding domain, RBD"/>
    <property type="match status" value="1"/>
</dbReference>
<gene>
    <name evidence="11" type="ORF">TKK_014625</name>
</gene>
<dbReference type="SMART" id="SM00360">
    <property type="entry name" value="RRM"/>
    <property type="match status" value="1"/>
</dbReference>
<evidence type="ECO:0000259" key="10">
    <source>
        <dbReference type="PROSITE" id="PS50865"/>
    </source>
</evidence>
<evidence type="ECO:0000256" key="5">
    <source>
        <dbReference type="PROSITE-ProRule" id="PRU00134"/>
    </source>
</evidence>
<evidence type="ECO:0000313" key="11">
    <source>
        <dbReference type="EMBL" id="KAL3390465.1"/>
    </source>
</evidence>
<dbReference type="Gene3D" id="3.30.70.330">
    <property type="match status" value="1"/>
</dbReference>
<evidence type="ECO:0000256" key="7">
    <source>
        <dbReference type="SAM" id="MobiDB-lite"/>
    </source>
</evidence>
<dbReference type="Gene3D" id="2.30.30.140">
    <property type="match status" value="3"/>
</dbReference>
<feature type="domain" description="Tudor" evidence="9">
    <location>
        <begin position="451"/>
        <end position="507"/>
    </location>
</feature>
<reference evidence="11 12" key="1">
    <citation type="journal article" date="2024" name="bioRxiv">
        <title>A reference genome for Trichogramma kaykai: A tiny desert-dwelling parasitoid wasp with competing sex-ratio distorters.</title>
        <authorList>
            <person name="Culotta J."/>
            <person name="Lindsey A.R."/>
        </authorList>
    </citation>
    <scope>NUCLEOTIDE SEQUENCE [LARGE SCALE GENOMIC DNA]</scope>
    <source>
        <strain evidence="11 12">KSX58</strain>
    </source>
</reference>
<feature type="domain" description="Tudor" evidence="9">
    <location>
        <begin position="835"/>
        <end position="893"/>
    </location>
</feature>
<dbReference type="Gene3D" id="2.40.50.90">
    <property type="match status" value="1"/>
</dbReference>
<sequence length="1167" mass="131147">MSSIRTQLNGNRLKPPTNGEMDGYIVKVTKVPPHLGQDAIHDLFLQFGQITETKLVQTAAGPIAFVTFASYADAELAINELSDQKPLHLHVDFVDKNLKNLEPVKNYDLSQPIADFRYRPDTLESTQGKKFLETGPANCSPALRATTHPTDEDLLYPSPMDYATYNPYENPGPFENTNLMYTRGMTHISKDGRRHISYGRGFTYYSLPEPNYNIGTCLQNVCERRENGYYEFAEDEVEDESGECEICSSPTAFKCAKCNLTYYCSKSCQVKAWPQHKTECQPLPKLIKKLKKSVPQSTTPIENKNCNETETPVVKSLRKPKVMMEQESQIPSKKENKETQDLQANFKDQKSEPVGNNFQALASSFPVKQKPPKEPLQHEDRVPNQKLSEVEDNIRFEPQDDFIPKNRYVEVSVTSALGNGEYYVQKTEDAQKIQDLVVEIASYVEGKPRSVPDIDVKCLVEWDGIWFRAVIVGKDNDNCKVFFEDFGTYDDIVVKQVIPIGPFENHPLPMSRRICFDENSKRVIPNLQVEDCVEVKCIKVVNSGTILVAIKDSEQLNKQIKNLSLNKNPSKPNQKSANDQTKNVTVKQSESLDKHSVVTDAIDCLDSVFFHLKEGEDGLIIFTGELSHLEYGTTVAIHSDATPFEKVVTNLPEYCINYDGKNDQKNVEIGGMIAVEHNNDWFRGIVVCVTPVLKVALIDECKILTPNKYSPLSEEFKNVYKLGLICTFEPEIELSGPLEPAEFTVIEASISAAKIVVNIGTKKYKATLTKWCVKPEQKGIERAPLRSGQEVIIVDFVDQDTVYVHSLEASEKERRHQLEQKVAKYALNRKPLDKTPVVGQMVLAQYELDKNFYRAIINKVEGKMILAKYIDYGNVEISKIENLYILSDDIKELPACAEKVKLQGVKSKEEAPLTEEASTYLSQLISSAAPLTCTFTGDPTEDGVILTSAHKENINTHLNDALTPTWEKGADAHDGKKVWTLNDLPDTVLGSVGENIEVIPLAYYVDRGLFVMAPNDEIAIQALHVDMVQSIANYVEKTDGHYIPRDKELCIASYEGIFYRAICLARNATPDSSRVMFIDFGNTEIVKHTDMREFVEDFSTIGALGVLCSISTLLPNNAKTKEISERISDLVPLNELIDIKILGKDETDIPDIDIPVLRLKLKGENLI</sequence>
<dbReference type="InterPro" id="IPR002999">
    <property type="entry name" value="Tudor"/>
</dbReference>
<protein>
    <recommendedName>
        <fullName evidence="13">Tudor domain-containing protein 1</fullName>
    </recommendedName>
</protein>
<dbReference type="InterPro" id="IPR002893">
    <property type="entry name" value="Znf_MYND"/>
</dbReference>
<dbReference type="GO" id="GO:0003723">
    <property type="term" value="F:RNA binding"/>
    <property type="evidence" value="ECO:0007669"/>
    <property type="project" value="UniProtKB-UniRule"/>
</dbReference>
<dbReference type="Proteomes" id="UP001627154">
    <property type="component" value="Unassembled WGS sequence"/>
</dbReference>
<dbReference type="InterPro" id="IPR035437">
    <property type="entry name" value="SNase_OB-fold_sf"/>
</dbReference>
<feature type="domain" description="Tudor" evidence="9">
    <location>
        <begin position="1043"/>
        <end position="1101"/>
    </location>
</feature>
<dbReference type="FunFam" id="2.30.30.140:FF:000018">
    <property type="entry name" value="Serine/threonine-protein kinase 31"/>
    <property type="match status" value="1"/>
</dbReference>
<dbReference type="GO" id="GO:0008270">
    <property type="term" value="F:zinc ion binding"/>
    <property type="evidence" value="ECO:0007669"/>
    <property type="project" value="UniProtKB-KW"/>
</dbReference>
<comment type="caution">
    <text evidence="11">The sequence shown here is derived from an EMBL/GenBank/DDBJ whole genome shotgun (WGS) entry which is preliminary data.</text>
</comment>
<dbReference type="Gene3D" id="6.10.140.2220">
    <property type="match status" value="1"/>
</dbReference>
<evidence type="ECO:0000256" key="3">
    <source>
        <dbReference type="ARBA" id="ARBA00022833"/>
    </source>
</evidence>
<name>A0ABD2WCP3_9HYME</name>
<feature type="region of interest" description="Disordered" evidence="7">
    <location>
        <begin position="563"/>
        <end position="584"/>
    </location>
</feature>
<dbReference type="AlphaFoldDB" id="A0ABD2WCP3"/>
<evidence type="ECO:0000256" key="2">
    <source>
        <dbReference type="ARBA" id="ARBA00022771"/>
    </source>
</evidence>
<evidence type="ECO:0000259" key="9">
    <source>
        <dbReference type="PROSITE" id="PS50304"/>
    </source>
</evidence>
<dbReference type="SUPFAM" id="SSF144232">
    <property type="entry name" value="HIT/MYND zinc finger-like"/>
    <property type="match status" value="1"/>
</dbReference>
<proteinExistence type="predicted"/>
<accession>A0ABD2WCP3</accession>
<evidence type="ECO:0000256" key="4">
    <source>
        <dbReference type="ARBA" id="ARBA00022884"/>
    </source>
</evidence>
<feature type="domain" description="MYND-type" evidence="10">
    <location>
        <begin position="244"/>
        <end position="280"/>
    </location>
</feature>
<dbReference type="PROSITE" id="PS50304">
    <property type="entry name" value="TUDOR"/>
    <property type="match status" value="3"/>
</dbReference>
<keyword evidence="1" id="KW-0479">Metal-binding</keyword>
<feature type="domain" description="RRM" evidence="8">
    <location>
        <begin position="24"/>
        <end position="96"/>
    </location>
</feature>
<dbReference type="InterPro" id="IPR012677">
    <property type="entry name" value="Nucleotide-bd_a/b_plait_sf"/>
</dbReference>
<dbReference type="PROSITE" id="PS50865">
    <property type="entry name" value="ZF_MYND_2"/>
    <property type="match status" value="1"/>
</dbReference>
<dbReference type="InterPro" id="IPR000504">
    <property type="entry name" value="RRM_dom"/>
</dbReference>
<keyword evidence="3" id="KW-0862">Zinc</keyword>
<evidence type="ECO:0000256" key="1">
    <source>
        <dbReference type="ARBA" id="ARBA00022723"/>
    </source>
</evidence>
<dbReference type="EMBL" id="JBJJXI010000117">
    <property type="protein sequence ID" value="KAL3390465.1"/>
    <property type="molecule type" value="Genomic_DNA"/>
</dbReference>
<keyword evidence="2 5" id="KW-0863">Zinc-finger</keyword>
<keyword evidence="4 6" id="KW-0694">RNA-binding</keyword>
<dbReference type="Pfam" id="PF00076">
    <property type="entry name" value="RRM_1"/>
    <property type="match status" value="1"/>
</dbReference>
<dbReference type="CDD" id="cd00590">
    <property type="entry name" value="RRM_SF"/>
    <property type="match status" value="1"/>
</dbReference>
<keyword evidence="12" id="KW-1185">Reference proteome</keyword>
<dbReference type="Pfam" id="PF01753">
    <property type="entry name" value="zf-MYND"/>
    <property type="match status" value="1"/>
</dbReference>
<evidence type="ECO:0000313" key="12">
    <source>
        <dbReference type="Proteomes" id="UP001627154"/>
    </source>
</evidence>
<dbReference type="PANTHER" id="PTHR22948:SF29">
    <property type="entry name" value="FI02030P-RELATED"/>
    <property type="match status" value="1"/>
</dbReference>
<evidence type="ECO:0008006" key="13">
    <source>
        <dbReference type="Google" id="ProtNLM"/>
    </source>
</evidence>